<organism evidence="1 2">
    <name type="scientific">Shinella oryzae</name>
    <dbReference type="NCBI Taxonomy" id="2871820"/>
    <lineage>
        <taxon>Bacteria</taxon>
        <taxon>Pseudomonadati</taxon>
        <taxon>Pseudomonadota</taxon>
        <taxon>Alphaproteobacteria</taxon>
        <taxon>Hyphomicrobiales</taxon>
        <taxon>Rhizobiaceae</taxon>
        <taxon>Shinella</taxon>
    </lineage>
</organism>
<accession>A0ABY9KBI0</accession>
<evidence type="ECO:0000313" key="1">
    <source>
        <dbReference type="EMBL" id="WLS04954.1"/>
    </source>
</evidence>
<keyword evidence="2" id="KW-1185">Reference proteome</keyword>
<keyword evidence="1" id="KW-0614">Plasmid</keyword>
<proteinExistence type="predicted"/>
<sequence>MKERDGGASWLAQPYANNPQKVANKVYGGWLGNVGPNQGWAYPGRGLPPITGRENYEDRGIADQGNIDERAVFSSAHRMEMVNLLS</sequence>
<evidence type="ECO:0000313" key="2">
    <source>
        <dbReference type="Proteomes" id="UP001225788"/>
    </source>
</evidence>
<dbReference type="SUPFAM" id="SSF53955">
    <property type="entry name" value="Lysozyme-like"/>
    <property type="match status" value="1"/>
</dbReference>
<dbReference type="EMBL" id="CP132315">
    <property type="protein sequence ID" value="WLS04954.1"/>
    <property type="molecule type" value="Genomic_DNA"/>
</dbReference>
<dbReference type="InterPro" id="IPR023346">
    <property type="entry name" value="Lysozyme-like_dom_sf"/>
</dbReference>
<gene>
    <name evidence="1" type="ORF">Q9315_22500</name>
</gene>
<dbReference type="Proteomes" id="UP001225788">
    <property type="component" value="Plasmid unnamed1"/>
</dbReference>
<reference evidence="1 2" key="1">
    <citation type="submission" date="2023-08" db="EMBL/GenBank/DDBJ databases">
        <title>Pathogen: clinical or host-associated sample.</title>
        <authorList>
            <person name="Hergert J."/>
            <person name="Casey R."/>
            <person name="Wagner J."/>
            <person name="Young E.L."/>
            <person name="Oakeson K.F."/>
        </authorList>
    </citation>
    <scope>NUCLEOTIDE SEQUENCE [LARGE SCALE GENOMIC DNA]</scope>
    <source>
        <strain evidence="1 2">UPHL-collab-2</strain>
        <plasmid evidence="1 2">unnamed1</plasmid>
    </source>
</reference>
<dbReference type="RefSeq" id="WP_306161341.1">
    <property type="nucleotide sequence ID" value="NZ_CP132315.1"/>
</dbReference>
<name>A0ABY9KBI0_9HYPH</name>
<geneLocation type="plasmid" evidence="1 2">
    <name>unnamed1</name>
</geneLocation>
<protein>
    <submittedName>
        <fullName evidence="1">Uncharacterized protein</fullName>
    </submittedName>
</protein>